<evidence type="ECO:0000313" key="2">
    <source>
        <dbReference type="EMBL" id="CAD9811680.1"/>
    </source>
</evidence>
<dbReference type="EMBL" id="HBHQ01005238">
    <property type="protein sequence ID" value="CAD9811680.1"/>
    <property type="molecule type" value="Transcribed_RNA"/>
</dbReference>
<organism evidence="2">
    <name type="scientific">Attheya septentrionalis</name>
    <dbReference type="NCBI Taxonomy" id="420275"/>
    <lineage>
        <taxon>Eukaryota</taxon>
        <taxon>Sar</taxon>
        <taxon>Stramenopiles</taxon>
        <taxon>Ochrophyta</taxon>
        <taxon>Bacillariophyta</taxon>
        <taxon>Coscinodiscophyceae</taxon>
        <taxon>Chaetocerotophycidae</taxon>
        <taxon>Chaetocerotales</taxon>
        <taxon>Attheyaceae</taxon>
        <taxon>Attheya</taxon>
    </lineage>
</organism>
<sequence>MKLNALLRWLVCAVVFYRNATPTLAKNDNKKTSSGSSSGGCHLSFMTDHYSCVREQNFDLHHRCLKGGCHQTCRPHCITLKLDVSHVNNHLKCDGKDFCNCEKTKCAEECTPLQEEHELCSLEEASCLGPTMYDNVLFPVLSDQIKGMQCSNIPSDNGLCRFKDFPLVLPKEIVNCENCDAEEDYVYFEYCNVIKEEHSDSSNRCNDKDCDSKYTNKVTEPFNDGWTIFTVSAPLTNYKGATCNQDQSNADPCFLQRIEIYYPEKEPCDTNAGLDNFDNGGSCPCEKKGCPNCHACPLIEVGDTFGPLEVVGFGSCNKNQCQSCDQQGTIPCEGCNFDCNHMVETCYMDKLNFEDLSCTLAGGVCERISENVEIGQPCSS</sequence>
<accession>A0A7S2XK16</accession>
<evidence type="ECO:0000256" key="1">
    <source>
        <dbReference type="SAM" id="SignalP"/>
    </source>
</evidence>
<keyword evidence="1" id="KW-0732">Signal</keyword>
<reference evidence="2" key="1">
    <citation type="submission" date="2021-01" db="EMBL/GenBank/DDBJ databases">
        <authorList>
            <person name="Corre E."/>
            <person name="Pelletier E."/>
            <person name="Niang G."/>
            <person name="Scheremetjew M."/>
            <person name="Finn R."/>
            <person name="Kale V."/>
            <person name="Holt S."/>
            <person name="Cochrane G."/>
            <person name="Meng A."/>
            <person name="Brown T."/>
            <person name="Cohen L."/>
        </authorList>
    </citation>
    <scope>NUCLEOTIDE SEQUENCE</scope>
    <source>
        <strain evidence="2">CCMP2084</strain>
    </source>
</reference>
<gene>
    <name evidence="2" type="ORF">ASEP1449_LOCUS3505</name>
</gene>
<feature type="chain" id="PRO_5031160927" evidence="1">
    <location>
        <begin position="26"/>
        <end position="380"/>
    </location>
</feature>
<dbReference type="AlphaFoldDB" id="A0A7S2XK16"/>
<protein>
    <submittedName>
        <fullName evidence="2">Uncharacterized protein</fullName>
    </submittedName>
</protein>
<feature type="signal peptide" evidence="1">
    <location>
        <begin position="1"/>
        <end position="25"/>
    </location>
</feature>
<name>A0A7S2XK16_9STRA</name>
<proteinExistence type="predicted"/>